<reference evidence="1" key="1">
    <citation type="journal article" date="2020" name="Stud. Mycol.">
        <title>101 Dothideomycetes genomes: a test case for predicting lifestyles and emergence of pathogens.</title>
        <authorList>
            <person name="Haridas S."/>
            <person name="Albert R."/>
            <person name="Binder M."/>
            <person name="Bloem J."/>
            <person name="Labutti K."/>
            <person name="Salamov A."/>
            <person name="Andreopoulos B."/>
            <person name="Baker S."/>
            <person name="Barry K."/>
            <person name="Bills G."/>
            <person name="Bluhm B."/>
            <person name="Cannon C."/>
            <person name="Castanera R."/>
            <person name="Culley D."/>
            <person name="Daum C."/>
            <person name="Ezra D."/>
            <person name="Gonzalez J."/>
            <person name="Henrissat B."/>
            <person name="Kuo A."/>
            <person name="Liang C."/>
            <person name="Lipzen A."/>
            <person name="Lutzoni F."/>
            <person name="Magnuson J."/>
            <person name="Mondo S."/>
            <person name="Nolan M."/>
            <person name="Ohm R."/>
            <person name="Pangilinan J."/>
            <person name="Park H.-J."/>
            <person name="Ramirez L."/>
            <person name="Alfaro M."/>
            <person name="Sun H."/>
            <person name="Tritt A."/>
            <person name="Yoshinaga Y."/>
            <person name="Zwiers L.-H."/>
            <person name="Turgeon B."/>
            <person name="Goodwin S."/>
            <person name="Spatafora J."/>
            <person name="Crous P."/>
            <person name="Grigoriev I."/>
        </authorList>
    </citation>
    <scope>NUCLEOTIDE SEQUENCE</scope>
    <source>
        <strain evidence="1">CBS 125425</strain>
    </source>
</reference>
<comment type="caution">
    <text evidence="1">The sequence shown here is derived from an EMBL/GenBank/DDBJ whole genome shotgun (WGS) entry which is preliminary data.</text>
</comment>
<keyword evidence="2" id="KW-1185">Reference proteome</keyword>
<proteinExistence type="predicted"/>
<accession>A0A9P4QIB2</accession>
<protein>
    <submittedName>
        <fullName evidence="1">Uncharacterized protein</fullName>
    </submittedName>
</protein>
<name>A0A9P4QIB2_9PLEO</name>
<organism evidence="1 2">
    <name type="scientific">Polyplosphaeria fusca</name>
    <dbReference type="NCBI Taxonomy" id="682080"/>
    <lineage>
        <taxon>Eukaryota</taxon>
        <taxon>Fungi</taxon>
        <taxon>Dikarya</taxon>
        <taxon>Ascomycota</taxon>
        <taxon>Pezizomycotina</taxon>
        <taxon>Dothideomycetes</taxon>
        <taxon>Pleosporomycetidae</taxon>
        <taxon>Pleosporales</taxon>
        <taxon>Tetraplosphaeriaceae</taxon>
        <taxon>Polyplosphaeria</taxon>
    </lineage>
</organism>
<evidence type="ECO:0000313" key="1">
    <source>
        <dbReference type="EMBL" id="KAF2727833.1"/>
    </source>
</evidence>
<gene>
    <name evidence="1" type="ORF">EJ04DRAFT_517011</name>
</gene>
<dbReference type="InterPro" id="IPR025533">
    <property type="entry name" value="DUF4419"/>
</dbReference>
<sequence>MPVTLRPRSDLAVNPVAEHRANRVSTTRGLLMETGGSDATLATKILASTIPATSNEREKFVAMPPSTEPLHPRSGCRNSLVDAALHAYLEHHHLIIRPEDVWFAILAQFSIYINANAERARDIFVDHDGKMALYTDINPGEYGHGVRSLASAIQRSVKMQGLKDWALPAFSTTTETDVEVASVMLMGSMQHYFTYGMGVVCGLPRVTLLGERQDYQDMSDRLPFLKDMELGPEVTLWALHLERVLGGFVNSFDGDTAQNVDFWNSMTQHHPTNVCGHSPSISGWLTAFCFWNDKGKELYKCSRKDMDAGCNHFIRTEHIPSGLVSVPVTIDGDGPTKDCRMYAGLAGIEYKTVDEMGNQTAAEEIGVLCSNATPNSVQPISGWWLCEALSAEDKRKERAREMEEYLARYNLK</sequence>
<dbReference type="EMBL" id="ML996309">
    <property type="protein sequence ID" value="KAF2727833.1"/>
    <property type="molecule type" value="Genomic_DNA"/>
</dbReference>
<dbReference type="PANTHER" id="PTHR31252">
    <property type="entry name" value="DUF4419 DOMAIN-CONTAINING PROTEIN"/>
    <property type="match status" value="1"/>
</dbReference>
<dbReference type="AlphaFoldDB" id="A0A9P4QIB2"/>
<dbReference type="OrthoDB" id="9978173at2759"/>
<dbReference type="PANTHER" id="PTHR31252:SF11">
    <property type="entry name" value="DUF4419 DOMAIN-CONTAINING PROTEIN"/>
    <property type="match status" value="1"/>
</dbReference>
<dbReference type="Proteomes" id="UP000799444">
    <property type="component" value="Unassembled WGS sequence"/>
</dbReference>
<dbReference type="Pfam" id="PF14388">
    <property type="entry name" value="DUF4419"/>
    <property type="match status" value="1"/>
</dbReference>
<evidence type="ECO:0000313" key="2">
    <source>
        <dbReference type="Proteomes" id="UP000799444"/>
    </source>
</evidence>